<dbReference type="AlphaFoldDB" id="A0A1M6WHG4"/>
<dbReference type="InterPro" id="IPR047728">
    <property type="entry name" value="LipDrop-assoc"/>
</dbReference>
<reference evidence="2 3" key="1">
    <citation type="submission" date="2016-11" db="EMBL/GenBank/DDBJ databases">
        <authorList>
            <person name="Jaros S."/>
            <person name="Januszkiewicz K."/>
            <person name="Wedrychowicz H."/>
        </authorList>
    </citation>
    <scope>NUCLEOTIDE SEQUENCE [LARGE SCALE GENOMIC DNA]</scope>
    <source>
        <strain evidence="2 3">DSM 43832</strain>
    </source>
</reference>
<evidence type="ECO:0000256" key="1">
    <source>
        <dbReference type="SAM" id="MobiDB-lite"/>
    </source>
</evidence>
<dbReference type="STRING" id="1848.SAMN05443637_114181"/>
<proteinExistence type="predicted"/>
<accession>A0A1M6WHG4</accession>
<dbReference type="RefSeq" id="WP_073458423.1">
    <property type="nucleotide sequence ID" value="NZ_CALGVN010000014.1"/>
</dbReference>
<dbReference type="OrthoDB" id="3544242at2"/>
<evidence type="ECO:0008006" key="4">
    <source>
        <dbReference type="Google" id="ProtNLM"/>
    </source>
</evidence>
<dbReference type="EMBL" id="FRAP01000014">
    <property type="protein sequence ID" value="SHK93223.1"/>
    <property type="molecule type" value="Genomic_DNA"/>
</dbReference>
<organism evidence="2 3">
    <name type="scientific">Pseudonocardia thermophila</name>
    <dbReference type="NCBI Taxonomy" id="1848"/>
    <lineage>
        <taxon>Bacteria</taxon>
        <taxon>Bacillati</taxon>
        <taxon>Actinomycetota</taxon>
        <taxon>Actinomycetes</taxon>
        <taxon>Pseudonocardiales</taxon>
        <taxon>Pseudonocardiaceae</taxon>
        <taxon>Pseudonocardia</taxon>
    </lineage>
</organism>
<name>A0A1M6WHG4_PSETH</name>
<dbReference type="NCBIfam" id="NF033649">
    <property type="entry name" value="LipDrop_Rv1109c"/>
    <property type="match status" value="1"/>
</dbReference>
<evidence type="ECO:0000313" key="2">
    <source>
        <dbReference type="EMBL" id="SHK93223.1"/>
    </source>
</evidence>
<evidence type="ECO:0000313" key="3">
    <source>
        <dbReference type="Proteomes" id="UP000184363"/>
    </source>
</evidence>
<protein>
    <recommendedName>
        <fullName evidence="4">Lipid droplet-associated protein</fullName>
    </recommendedName>
</protein>
<dbReference type="Proteomes" id="UP000184363">
    <property type="component" value="Unassembled WGS sequence"/>
</dbReference>
<gene>
    <name evidence="2" type="ORF">SAMN05443637_114181</name>
</gene>
<keyword evidence="3" id="KW-1185">Reference proteome</keyword>
<sequence length="228" mass="24688">MTPLPLPIRVAAGLVATAVEQTRELPRRLVELPVTAVSQTLQAGMRVQQKVTELAIKGDRALSLLRPVEEKPAWATFDDELEETEPEASVTEEYTPTQKPAGNGVAAVRPRTVTPIDVARRTTPPAPEEEPERIDAVDDLDASADAEAIALIEQAEEAEGGAAPATPPAGPSVLPEYPQLTIPQLRGRLRFLSLEALRELLEWETAHDARPPYMTMLQNRIATVAEGG</sequence>
<feature type="region of interest" description="Disordered" evidence="1">
    <location>
        <begin position="80"/>
        <end position="105"/>
    </location>
</feature>